<dbReference type="Proteomes" id="UP001629230">
    <property type="component" value="Unassembled WGS sequence"/>
</dbReference>
<keyword evidence="1" id="KW-1133">Transmembrane helix</keyword>
<comment type="caution">
    <text evidence="2">The sequence shown here is derived from an EMBL/GenBank/DDBJ whole genome shotgun (WGS) entry which is preliminary data.</text>
</comment>
<evidence type="ECO:0000313" key="2">
    <source>
        <dbReference type="EMBL" id="MFM0000195.1"/>
    </source>
</evidence>
<evidence type="ECO:0000256" key="1">
    <source>
        <dbReference type="SAM" id="Phobius"/>
    </source>
</evidence>
<evidence type="ECO:0000313" key="3">
    <source>
        <dbReference type="Proteomes" id="UP001629230"/>
    </source>
</evidence>
<sequence length="133" mass="14576">MSKTATAIKILLFIVLTPILIAAGIYAMVNTVDYAERRFNPEEYWGKKATEEERNFNTLDQSLRGCLIELEAKRRTYSLDVASSVNAGLTNQDAVALANIGLEGQIQGCAAVSTMRKQSAESLASYRGKALQK</sequence>
<keyword evidence="1" id="KW-0812">Transmembrane</keyword>
<proteinExistence type="predicted"/>
<dbReference type="EMBL" id="JAQQEZ010000002">
    <property type="protein sequence ID" value="MFM0000195.1"/>
    <property type="molecule type" value="Genomic_DNA"/>
</dbReference>
<dbReference type="RefSeq" id="WP_408175683.1">
    <property type="nucleotide sequence ID" value="NZ_JAQQEZ010000002.1"/>
</dbReference>
<reference evidence="2 3" key="1">
    <citation type="journal article" date="2024" name="Chem. Sci.">
        <title>Discovery of megapolipeptins by genome mining of a Burkholderiales bacteria collection.</title>
        <authorList>
            <person name="Paulo B.S."/>
            <person name="Recchia M.J.J."/>
            <person name="Lee S."/>
            <person name="Fergusson C.H."/>
            <person name="Romanowski S.B."/>
            <person name="Hernandez A."/>
            <person name="Krull N."/>
            <person name="Liu D.Y."/>
            <person name="Cavanagh H."/>
            <person name="Bos A."/>
            <person name="Gray C.A."/>
            <person name="Murphy B.T."/>
            <person name="Linington R.G."/>
            <person name="Eustaquio A.S."/>
        </authorList>
    </citation>
    <scope>NUCLEOTIDE SEQUENCE [LARGE SCALE GENOMIC DNA]</scope>
    <source>
        <strain evidence="2 3">RL17-350-BIC-A</strain>
    </source>
</reference>
<gene>
    <name evidence="2" type="ORF">PQR57_04105</name>
</gene>
<keyword evidence="1" id="KW-0472">Membrane</keyword>
<keyword evidence="3" id="KW-1185">Reference proteome</keyword>
<protein>
    <submittedName>
        <fullName evidence="2">Uncharacterized protein</fullName>
    </submittedName>
</protein>
<organism evidence="2 3">
    <name type="scientific">Paraburkholderia dipogonis</name>
    <dbReference type="NCBI Taxonomy" id="1211383"/>
    <lineage>
        <taxon>Bacteria</taxon>
        <taxon>Pseudomonadati</taxon>
        <taxon>Pseudomonadota</taxon>
        <taxon>Betaproteobacteria</taxon>
        <taxon>Burkholderiales</taxon>
        <taxon>Burkholderiaceae</taxon>
        <taxon>Paraburkholderia</taxon>
    </lineage>
</organism>
<accession>A0ABW9AHW3</accession>
<feature type="transmembrane region" description="Helical" evidence="1">
    <location>
        <begin position="6"/>
        <end position="29"/>
    </location>
</feature>
<name>A0ABW9AHW3_9BURK</name>